<dbReference type="GO" id="GO:0008270">
    <property type="term" value="F:zinc ion binding"/>
    <property type="evidence" value="ECO:0007669"/>
    <property type="project" value="UniProtKB-KW"/>
</dbReference>
<dbReference type="Gene3D" id="4.10.1000.10">
    <property type="entry name" value="Zinc finger, CCCH-type"/>
    <property type="match status" value="1"/>
</dbReference>
<dbReference type="FunFam" id="4.10.1000.10:FF:000029">
    <property type="entry name" value="tRNA-dihydrouridine(47) synthase [NAD(P)(+)]"/>
    <property type="match status" value="1"/>
</dbReference>
<keyword evidence="4 19" id="KW-0288">FMN</keyword>
<dbReference type="GO" id="GO:0003723">
    <property type="term" value="F:RNA binding"/>
    <property type="evidence" value="ECO:0007669"/>
    <property type="project" value="TreeGrafter"/>
</dbReference>
<feature type="zinc finger region" description="C3H1-type" evidence="18">
    <location>
        <begin position="121"/>
        <end position="152"/>
    </location>
</feature>
<evidence type="ECO:0000256" key="8">
    <source>
        <dbReference type="ARBA" id="ARBA00022737"/>
    </source>
</evidence>
<dbReference type="AlphaFoldDB" id="A0A498JX81"/>
<keyword evidence="6 19" id="KW-0819">tRNA processing</keyword>
<dbReference type="EC" id="1.3.1.-" evidence="19"/>
<proteinExistence type="inferred from homology"/>
<dbReference type="GO" id="GO:0106414">
    <property type="term" value="F:mRNA dihydrouridine synthase activity"/>
    <property type="evidence" value="ECO:0007669"/>
    <property type="project" value="RHEA"/>
</dbReference>
<dbReference type="GO" id="GO:0050660">
    <property type="term" value="F:flavin adenine dinucleotide binding"/>
    <property type="evidence" value="ECO:0007669"/>
    <property type="project" value="UniProtKB-UniRule"/>
</dbReference>
<keyword evidence="23" id="KW-1185">Reference proteome</keyword>
<comment type="cofactor">
    <cofactor evidence="1 19">
        <name>FMN</name>
        <dbReference type="ChEBI" id="CHEBI:58210"/>
    </cofactor>
</comment>
<keyword evidence="3 19" id="KW-0285">Flavoprotein</keyword>
<dbReference type="InterPro" id="IPR013785">
    <property type="entry name" value="Aldolase_TIM"/>
</dbReference>
<accession>A0A498JX81</accession>
<evidence type="ECO:0000256" key="18">
    <source>
        <dbReference type="PROSITE-ProRule" id="PRU00723"/>
    </source>
</evidence>
<dbReference type="Proteomes" id="UP000290289">
    <property type="component" value="Chromosome 5"/>
</dbReference>
<evidence type="ECO:0000256" key="14">
    <source>
        <dbReference type="ARBA" id="ARBA00048266"/>
    </source>
</evidence>
<name>A0A498JX81_MALDO</name>
<feature type="compositionally biased region" description="Polar residues" evidence="20">
    <location>
        <begin position="51"/>
        <end position="72"/>
    </location>
</feature>
<evidence type="ECO:0000256" key="10">
    <source>
        <dbReference type="ARBA" id="ARBA00022833"/>
    </source>
</evidence>
<keyword evidence="8" id="KW-0677">Repeat</keyword>
<dbReference type="Pfam" id="PF25585">
    <property type="entry name" value="zf-CCCH_DUS3L"/>
    <property type="match status" value="1"/>
</dbReference>
<evidence type="ECO:0000256" key="6">
    <source>
        <dbReference type="ARBA" id="ARBA00022694"/>
    </source>
</evidence>
<dbReference type="SUPFAM" id="SSF51395">
    <property type="entry name" value="FMN-linked oxidoreductases"/>
    <property type="match status" value="1"/>
</dbReference>
<comment type="catalytic activity">
    <reaction evidence="17">
        <text>5,6-dihydrouridine(47) in tRNA + NADP(+) = uridine(47) in tRNA + NADPH + H(+)</text>
        <dbReference type="Rhea" id="RHEA:53360"/>
        <dbReference type="Rhea" id="RHEA-COMP:13539"/>
        <dbReference type="Rhea" id="RHEA-COMP:13540"/>
        <dbReference type="ChEBI" id="CHEBI:15378"/>
        <dbReference type="ChEBI" id="CHEBI:57783"/>
        <dbReference type="ChEBI" id="CHEBI:58349"/>
        <dbReference type="ChEBI" id="CHEBI:65315"/>
        <dbReference type="ChEBI" id="CHEBI:74443"/>
        <dbReference type="EC" id="1.3.1.89"/>
    </reaction>
    <physiologicalReaction direction="right-to-left" evidence="17">
        <dbReference type="Rhea" id="RHEA:53362"/>
    </physiologicalReaction>
</comment>
<dbReference type="PROSITE" id="PS01136">
    <property type="entry name" value="UPF0034"/>
    <property type="match status" value="1"/>
</dbReference>
<sequence length="517" mass="57463">MEPIDAILIWFRISVLIFGFKYSPLYAGLHQHAKFEARFVSPKRTAKPYSHSDSNAPHESTQSAIDESTTETAPVPDARNGVAERTPEEMVAKGIARVKKQFLRPPPIKALSNDQNDAAAKSAAGICPEVAKRGDVSRCPYNDKCRFSHDIEAYKAQKPEDIEGECPFMTAQETCPYGLACRFLGSDKDGVEGGDLSARRRSSEVNGLTKDVQKLLWKNKMKFPKADAKLKALGLESDRSLRLHPREKKLIDFREKLYLAPLTTVGNLPFRRVCKVLGADIISVSHFSKCNFRMEIGSSIRMGTAEVTFIRGFVCVQICGSHPDTVAHTVDLIDQECQVDFIDINMGCPIDIVVNKGAGSALLTKPMLMKGIVQAASGTVDSPITIKAPEALPVLGNGDIFSYVDWNKHQAECPELSTCMIALSTCMIARGALIKPWSFTEIKEQRHWDISSGERLNILKDYVRLGLEHWGSDTKVGLVSMSQVWRQICTCWSSRCHFTTVELAPRHPIMPVMTLRH</sequence>
<evidence type="ECO:0000256" key="13">
    <source>
        <dbReference type="ARBA" id="ARBA00023027"/>
    </source>
</evidence>
<evidence type="ECO:0000256" key="5">
    <source>
        <dbReference type="ARBA" id="ARBA00022664"/>
    </source>
</evidence>
<dbReference type="InterPro" id="IPR000571">
    <property type="entry name" value="Znf_CCCH"/>
</dbReference>
<dbReference type="GO" id="GO:0102265">
    <property type="term" value="F:tRNA-dihydrouridine47 synthase activity"/>
    <property type="evidence" value="ECO:0007669"/>
    <property type="project" value="UniProtKB-EC"/>
</dbReference>
<evidence type="ECO:0000313" key="23">
    <source>
        <dbReference type="Proteomes" id="UP000290289"/>
    </source>
</evidence>
<dbReference type="Gene3D" id="3.20.20.70">
    <property type="entry name" value="Aldolase class I"/>
    <property type="match status" value="2"/>
</dbReference>
<keyword evidence="13" id="KW-0520">NAD</keyword>
<keyword evidence="11" id="KW-0521">NADP</keyword>
<keyword evidence="9 18" id="KW-0863">Zinc-finger</keyword>
<feature type="region of interest" description="Disordered" evidence="20">
    <location>
        <begin position="46"/>
        <end position="87"/>
    </location>
</feature>
<dbReference type="PROSITE" id="PS50103">
    <property type="entry name" value="ZF_C3H1"/>
    <property type="match status" value="1"/>
</dbReference>
<evidence type="ECO:0000256" key="9">
    <source>
        <dbReference type="ARBA" id="ARBA00022771"/>
    </source>
</evidence>
<dbReference type="PANTHER" id="PTHR45846">
    <property type="entry name" value="TRNA-DIHYDROURIDINE(47) SYNTHASE [NAD(P)(+)]-LIKE"/>
    <property type="match status" value="1"/>
</dbReference>
<dbReference type="InterPro" id="IPR018517">
    <property type="entry name" value="tRNA_hU_synthase_CS"/>
</dbReference>
<evidence type="ECO:0000259" key="21">
    <source>
        <dbReference type="PROSITE" id="PS50103"/>
    </source>
</evidence>
<dbReference type="PANTHER" id="PTHR45846:SF1">
    <property type="entry name" value="TRNA-DIHYDROURIDINE(47) SYNTHASE [NAD(P)(+)]-LIKE"/>
    <property type="match status" value="1"/>
</dbReference>
<evidence type="ECO:0000256" key="12">
    <source>
        <dbReference type="ARBA" id="ARBA00023002"/>
    </source>
</evidence>
<dbReference type="EMBL" id="RDQH01000331">
    <property type="protein sequence ID" value="RXH99547.1"/>
    <property type="molecule type" value="Genomic_DNA"/>
</dbReference>
<evidence type="ECO:0000256" key="15">
    <source>
        <dbReference type="ARBA" id="ARBA00048342"/>
    </source>
</evidence>
<dbReference type="GO" id="GO:0006397">
    <property type="term" value="P:mRNA processing"/>
    <property type="evidence" value="ECO:0007669"/>
    <property type="project" value="UniProtKB-KW"/>
</dbReference>
<gene>
    <name evidence="22" type="ORF">DVH24_021349</name>
</gene>
<keyword evidence="10 18" id="KW-0862">Zinc</keyword>
<evidence type="ECO:0000313" key="22">
    <source>
        <dbReference type="EMBL" id="RXH99547.1"/>
    </source>
</evidence>
<keyword evidence="5" id="KW-0507">mRNA processing</keyword>
<organism evidence="22 23">
    <name type="scientific">Malus domestica</name>
    <name type="common">Apple</name>
    <name type="synonym">Pyrus malus</name>
    <dbReference type="NCBI Taxonomy" id="3750"/>
    <lineage>
        <taxon>Eukaryota</taxon>
        <taxon>Viridiplantae</taxon>
        <taxon>Streptophyta</taxon>
        <taxon>Embryophyta</taxon>
        <taxon>Tracheophyta</taxon>
        <taxon>Spermatophyta</taxon>
        <taxon>Magnoliopsida</taxon>
        <taxon>eudicotyledons</taxon>
        <taxon>Gunneridae</taxon>
        <taxon>Pentapetalae</taxon>
        <taxon>rosids</taxon>
        <taxon>fabids</taxon>
        <taxon>Rosales</taxon>
        <taxon>Rosaceae</taxon>
        <taxon>Amygdaloideae</taxon>
        <taxon>Maleae</taxon>
        <taxon>Malus</taxon>
    </lineage>
</organism>
<feature type="domain" description="C3H1-type" evidence="21">
    <location>
        <begin position="121"/>
        <end position="152"/>
    </location>
</feature>
<evidence type="ECO:0000256" key="17">
    <source>
        <dbReference type="ARBA" id="ARBA00049513"/>
    </source>
</evidence>
<evidence type="ECO:0000256" key="1">
    <source>
        <dbReference type="ARBA" id="ARBA00001917"/>
    </source>
</evidence>
<evidence type="ECO:0000256" key="4">
    <source>
        <dbReference type="ARBA" id="ARBA00022643"/>
    </source>
</evidence>
<comment type="similarity">
    <text evidence="19">Belongs to the dus family. Dus3 subfamily.</text>
</comment>
<dbReference type="STRING" id="3750.A0A498JX81"/>
<keyword evidence="7 18" id="KW-0479">Metal-binding</keyword>
<evidence type="ECO:0000256" key="16">
    <source>
        <dbReference type="ARBA" id="ARBA00049447"/>
    </source>
</evidence>
<comment type="catalytic activity">
    <reaction evidence="16">
        <text>a 5,6-dihydrouridine in mRNA + NADP(+) = a uridine in mRNA + NADPH + H(+)</text>
        <dbReference type="Rhea" id="RHEA:69855"/>
        <dbReference type="Rhea" id="RHEA-COMP:14658"/>
        <dbReference type="Rhea" id="RHEA-COMP:17789"/>
        <dbReference type="ChEBI" id="CHEBI:15378"/>
        <dbReference type="ChEBI" id="CHEBI:57783"/>
        <dbReference type="ChEBI" id="CHEBI:58349"/>
        <dbReference type="ChEBI" id="CHEBI:65315"/>
        <dbReference type="ChEBI" id="CHEBI:74443"/>
    </reaction>
    <physiologicalReaction direction="right-to-left" evidence="16">
        <dbReference type="Rhea" id="RHEA:69857"/>
    </physiologicalReaction>
</comment>
<dbReference type="CDD" id="cd02801">
    <property type="entry name" value="DUS_like_FMN"/>
    <property type="match status" value="1"/>
</dbReference>
<dbReference type="Pfam" id="PF01207">
    <property type="entry name" value="Dus"/>
    <property type="match status" value="1"/>
</dbReference>
<evidence type="ECO:0000256" key="3">
    <source>
        <dbReference type="ARBA" id="ARBA00022630"/>
    </source>
</evidence>
<comment type="caution">
    <text evidence="22">The sequence shown here is derived from an EMBL/GenBank/DDBJ whole genome shotgun (WGS) entry which is preliminary data.</text>
</comment>
<comment type="catalytic activity">
    <reaction evidence="15">
        <text>a 5,6-dihydrouridine in mRNA + NAD(+) = a uridine in mRNA + NADH + H(+)</text>
        <dbReference type="Rhea" id="RHEA:69851"/>
        <dbReference type="Rhea" id="RHEA-COMP:14658"/>
        <dbReference type="Rhea" id="RHEA-COMP:17789"/>
        <dbReference type="ChEBI" id="CHEBI:15378"/>
        <dbReference type="ChEBI" id="CHEBI:57540"/>
        <dbReference type="ChEBI" id="CHEBI:57945"/>
        <dbReference type="ChEBI" id="CHEBI:65315"/>
        <dbReference type="ChEBI" id="CHEBI:74443"/>
    </reaction>
    <physiologicalReaction direction="right-to-left" evidence="15">
        <dbReference type="Rhea" id="RHEA:69853"/>
    </physiologicalReaction>
</comment>
<comment type="catalytic activity">
    <reaction evidence="14">
        <text>5,6-dihydrouridine(47) in tRNA + NAD(+) = uridine(47) in tRNA + NADH + H(+)</text>
        <dbReference type="Rhea" id="RHEA:53364"/>
        <dbReference type="Rhea" id="RHEA-COMP:13539"/>
        <dbReference type="Rhea" id="RHEA-COMP:13540"/>
        <dbReference type="ChEBI" id="CHEBI:15378"/>
        <dbReference type="ChEBI" id="CHEBI:57540"/>
        <dbReference type="ChEBI" id="CHEBI:57945"/>
        <dbReference type="ChEBI" id="CHEBI:65315"/>
        <dbReference type="ChEBI" id="CHEBI:74443"/>
        <dbReference type="EC" id="1.3.1.89"/>
    </reaction>
    <physiologicalReaction direction="right-to-left" evidence="14">
        <dbReference type="Rhea" id="RHEA:53366"/>
    </physiologicalReaction>
</comment>
<keyword evidence="12 19" id="KW-0560">Oxidoreductase</keyword>
<evidence type="ECO:0000256" key="20">
    <source>
        <dbReference type="SAM" id="MobiDB-lite"/>
    </source>
</evidence>
<reference evidence="22 23" key="1">
    <citation type="submission" date="2018-10" db="EMBL/GenBank/DDBJ databases">
        <title>A high-quality apple genome assembly.</title>
        <authorList>
            <person name="Hu J."/>
        </authorList>
    </citation>
    <scope>NUCLEOTIDE SEQUENCE [LARGE SCALE GENOMIC DNA]</scope>
    <source>
        <strain evidence="23">cv. HFTH1</strain>
        <tissue evidence="22">Young leaf</tissue>
    </source>
</reference>
<protein>
    <recommendedName>
        <fullName evidence="2 19">tRNA-dihydrouridine(47) synthase [NAD(P)(+)]</fullName>
        <ecNumber evidence="19">1.3.1.-</ecNumber>
    </recommendedName>
    <alternativeName>
        <fullName evidence="19">tRNA-dihydrouridine synthase 3</fullName>
    </alternativeName>
</protein>
<dbReference type="InterPro" id="IPR035587">
    <property type="entry name" value="DUS-like_FMN-bd"/>
</dbReference>
<evidence type="ECO:0000256" key="7">
    <source>
        <dbReference type="ARBA" id="ARBA00022723"/>
    </source>
</evidence>
<evidence type="ECO:0000256" key="2">
    <source>
        <dbReference type="ARBA" id="ARBA00012376"/>
    </source>
</evidence>
<evidence type="ECO:0000256" key="11">
    <source>
        <dbReference type="ARBA" id="ARBA00022857"/>
    </source>
</evidence>
<evidence type="ECO:0000256" key="19">
    <source>
        <dbReference type="RuleBase" id="RU291113"/>
    </source>
</evidence>